<evidence type="ECO:0000313" key="6">
    <source>
        <dbReference type="EMBL" id="KAL0124276.1"/>
    </source>
</evidence>
<comment type="caution">
    <text evidence="6">The sequence shown here is derived from an EMBL/GenBank/DDBJ whole genome shotgun (WGS) entry which is preliminary data.</text>
</comment>
<evidence type="ECO:0000313" key="7">
    <source>
        <dbReference type="Proteomes" id="UP001430953"/>
    </source>
</evidence>
<evidence type="ECO:0000259" key="5">
    <source>
        <dbReference type="Pfam" id="PF02826"/>
    </source>
</evidence>
<dbReference type="SUPFAM" id="SSF51735">
    <property type="entry name" value="NAD(P)-binding Rossmann-fold domains"/>
    <property type="match status" value="1"/>
</dbReference>
<dbReference type="InterPro" id="IPR006140">
    <property type="entry name" value="D-isomer_DH_NAD-bd"/>
</dbReference>
<evidence type="ECO:0000256" key="3">
    <source>
        <dbReference type="RuleBase" id="RU003719"/>
    </source>
</evidence>
<organism evidence="6 7">
    <name type="scientific">Cardiocondyla obscurior</name>
    <dbReference type="NCBI Taxonomy" id="286306"/>
    <lineage>
        <taxon>Eukaryota</taxon>
        <taxon>Metazoa</taxon>
        <taxon>Ecdysozoa</taxon>
        <taxon>Arthropoda</taxon>
        <taxon>Hexapoda</taxon>
        <taxon>Insecta</taxon>
        <taxon>Pterygota</taxon>
        <taxon>Neoptera</taxon>
        <taxon>Endopterygota</taxon>
        <taxon>Hymenoptera</taxon>
        <taxon>Apocrita</taxon>
        <taxon>Aculeata</taxon>
        <taxon>Formicoidea</taxon>
        <taxon>Formicidae</taxon>
        <taxon>Myrmicinae</taxon>
        <taxon>Cardiocondyla</taxon>
    </lineage>
</organism>
<dbReference type="GO" id="GO:0030267">
    <property type="term" value="F:glyoxylate reductase (NADPH) activity"/>
    <property type="evidence" value="ECO:0007669"/>
    <property type="project" value="TreeGrafter"/>
</dbReference>
<dbReference type="PROSITE" id="PS00065">
    <property type="entry name" value="D_2_HYDROXYACID_DH_1"/>
    <property type="match status" value="1"/>
</dbReference>
<feature type="domain" description="D-isomer specific 2-hydroxyacid dehydrogenase catalytic" evidence="4">
    <location>
        <begin position="52"/>
        <end position="356"/>
    </location>
</feature>
<dbReference type="Pfam" id="PF00389">
    <property type="entry name" value="2-Hacid_dh"/>
    <property type="match status" value="1"/>
</dbReference>
<keyword evidence="1 3" id="KW-0560">Oxidoreductase</keyword>
<dbReference type="Pfam" id="PF02826">
    <property type="entry name" value="2-Hacid_dh_C"/>
    <property type="match status" value="1"/>
</dbReference>
<dbReference type="PANTHER" id="PTHR10996">
    <property type="entry name" value="2-HYDROXYACID DEHYDROGENASE-RELATED"/>
    <property type="match status" value="1"/>
</dbReference>
<name>A0AAW2GDX4_9HYME</name>
<dbReference type="CDD" id="cd05301">
    <property type="entry name" value="GDH"/>
    <property type="match status" value="1"/>
</dbReference>
<dbReference type="Proteomes" id="UP001430953">
    <property type="component" value="Unassembled WGS sequence"/>
</dbReference>
<dbReference type="Gene3D" id="3.40.50.720">
    <property type="entry name" value="NAD(P)-binding Rossmann-like Domain"/>
    <property type="match status" value="2"/>
</dbReference>
<dbReference type="GO" id="GO:0051287">
    <property type="term" value="F:NAD binding"/>
    <property type="evidence" value="ECO:0007669"/>
    <property type="project" value="InterPro"/>
</dbReference>
<dbReference type="InterPro" id="IPR029752">
    <property type="entry name" value="D-isomer_DH_CS1"/>
</dbReference>
<sequence>MIFANVVRFIKQSERTLRSKRIGLTVYDYPRALLSSTVEMSKPKVLITRPDIPVAGLNLLRKRYHLIIWDEPRPIPRNELYIKIHGVDAVFCVLTDKIDDMILEHAGPQLKVVATMSVGVDHLDIVNLKKRNIKIGYTPDVLTDSTAELIIALLLTTSRHVLHANLAIFKGEWTSWSPTWMCGTALARKTIGIVGLGRIGLRVAEILKSFKVSKILYTSRTVKPEASKFDGEKVDFSVLLKNSDFIIVTVALTPQTRYMFNAWAFSQMKNSAIFINASRGDVVDQTALIDALKNVTIAAAGLDVTSPEPLPLENELLHLDNCVILPHLGSATTETREEMAQITAKNIIAVLDEEPEKMPAEYVTVNS</sequence>
<evidence type="ECO:0000256" key="2">
    <source>
        <dbReference type="ARBA" id="ARBA00073306"/>
    </source>
</evidence>
<protein>
    <recommendedName>
        <fullName evidence="2">Glyoxylate reductase/hydroxypyruvate reductase</fullName>
    </recommendedName>
</protein>
<comment type="similarity">
    <text evidence="3">Belongs to the D-isomer specific 2-hydroxyacid dehydrogenase family.</text>
</comment>
<dbReference type="GO" id="GO:0005829">
    <property type="term" value="C:cytosol"/>
    <property type="evidence" value="ECO:0007669"/>
    <property type="project" value="TreeGrafter"/>
</dbReference>
<dbReference type="GO" id="GO:0008465">
    <property type="term" value="F:hydroxypyruvate reductase (NADH) activity"/>
    <property type="evidence" value="ECO:0007669"/>
    <property type="project" value="TreeGrafter"/>
</dbReference>
<dbReference type="InterPro" id="IPR029753">
    <property type="entry name" value="D-isomer_DH_CS"/>
</dbReference>
<dbReference type="SUPFAM" id="SSF52283">
    <property type="entry name" value="Formate/glycerate dehydrogenase catalytic domain-like"/>
    <property type="match status" value="1"/>
</dbReference>
<keyword evidence="7" id="KW-1185">Reference proteome</keyword>
<evidence type="ECO:0000256" key="1">
    <source>
        <dbReference type="ARBA" id="ARBA00023002"/>
    </source>
</evidence>
<dbReference type="AlphaFoldDB" id="A0AAW2GDX4"/>
<gene>
    <name evidence="6" type="ORF">PUN28_006256</name>
</gene>
<dbReference type="PROSITE" id="PS00671">
    <property type="entry name" value="D_2_HYDROXYACID_DH_3"/>
    <property type="match status" value="1"/>
</dbReference>
<dbReference type="InterPro" id="IPR050223">
    <property type="entry name" value="D-isomer_2-hydroxyacid_DH"/>
</dbReference>
<dbReference type="InterPro" id="IPR006139">
    <property type="entry name" value="D-isomer_2_OHA_DH_cat_dom"/>
</dbReference>
<dbReference type="EMBL" id="JADYXP020000005">
    <property type="protein sequence ID" value="KAL0124276.1"/>
    <property type="molecule type" value="Genomic_DNA"/>
</dbReference>
<feature type="domain" description="D-isomer specific 2-hydroxyacid dehydrogenase NAD-binding" evidence="5">
    <location>
        <begin position="151"/>
        <end position="329"/>
    </location>
</feature>
<proteinExistence type="inferred from homology"/>
<dbReference type="PANTHER" id="PTHR10996:SF277">
    <property type="entry name" value="GLYOXYLATE REDUCTASE_HYDROXYPYRUVATE REDUCTASE"/>
    <property type="match status" value="1"/>
</dbReference>
<accession>A0AAW2GDX4</accession>
<dbReference type="InterPro" id="IPR036291">
    <property type="entry name" value="NAD(P)-bd_dom_sf"/>
</dbReference>
<evidence type="ECO:0000259" key="4">
    <source>
        <dbReference type="Pfam" id="PF00389"/>
    </source>
</evidence>
<dbReference type="FunFam" id="3.40.50.720:FF:000026">
    <property type="entry name" value="Glyoxylate/hydroxypyruvate reductase B"/>
    <property type="match status" value="1"/>
</dbReference>
<reference evidence="6 7" key="1">
    <citation type="submission" date="2023-03" db="EMBL/GenBank/DDBJ databases">
        <title>High recombination rates correlate with genetic variation in Cardiocondyla obscurior ants.</title>
        <authorList>
            <person name="Errbii M."/>
        </authorList>
    </citation>
    <scope>NUCLEOTIDE SEQUENCE [LARGE SCALE GENOMIC DNA]</scope>
    <source>
        <strain evidence="6">Alpha-2009</strain>
        <tissue evidence="6">Whole body</tissue>
    </source>
</reference>